<reference evidence="1 2" key="1">
    <citation type="journal article" date="2014" name="Nat. Commun.">
        <title>Klebsormidium flaccidum genome reveals primary factors for plant terrestrial adaptation.</title>
        <authorList>
            <person name="Hori K."/>
            <person name="Maruyama F."/>
            <person name="Fujisawa T."/>
            <person name="Togashi T."/>
            <person name="Yamamoto N."/>
            <person name="Seo M."/>
            <person name="Sato S."/>
            <person name="Yamada T."/>
            <person name="Mori H."/>
            <person name="Tajima N."/>
            <person name="Moriyama T."/>
            <person name="Ikeuchi M."/>
            <person name="Watanabe M."/>
            <person name="Wada H."/>
            <person name="Kobayashi K."/>
            <person name="Saito M."/>
            <person name="Masuda T."/>
            <person name="Sasaki-Sekimoto Y."/>
            <person name="Mashiguchi K."/>
            <person name="Awai K."/>
            <person name="Shimojima M."/>
            <person name="Masuda S."/>
            <person name="Iwai M."/>
            <person name="Nobusawa T."/>
            <person name="Narise T."/>
            <person name="Kondo S."/>
            <person name="Saito H."/>
            <person name="Sato R."/>
            <person name="Murakawa M."/>
            <person name="Ihara Y."/>
            <person name="Oshima-Yamada Y."/>
            <person name="Ohtaka K."/>
            <person name="Satoh M."/>
            <person name="Sonobe K."/>
            <person name="Ishii M."/>
            <person name="Ohtani R."/>
            <person name="Kanamori-Sato M."/>
            <person name="Honoki R."/>
            <person name="Miyazaki D."/>
            <person name="Mochizuki H."/>
            <person name="Umetsu J."/>
            <person name="Higashi K."/>
            <person name="Shibata D."/>
            <person name="Kamiya Y."/>
            <person name="Sato N."/>
            <person name="Nakamura Y."/>
            <person name="Tabata S."/>
            <person name="Ida S."/>
            <person name="Kurokawa K."/>
            <person name="Ohta H."/>
        </authorList>
    </citation>
    <scope>NUCLEOTIDE SEQUENCE [LARGE SCALE GENOMIC DNA]</scope>
    <source>
        <strain evidence="1 2">NIES-2285</strain>
    </source>
</reference>
<dbReference type="InterPro" id="IPR007815">
    <property type="entry name" value="Emycin_Estase"/>
</dbReference>
<name>A0A1Y1HPI1_KLENI</name>
<dbReference type="CDD" id="cd14728">
    <property type="entry name" value="Ere-like"/>
    <property type="match status" value="1"/>
</dbReference>
<dbReference type="Gene3D" id="3.40.1660.10">
    <property type="entry name" value="EreA-like (biosynthetic domain)"/>
    <property type="match status" value="1"/>
</dbReference>
<evidence type="ECO:0000313" key="1">
    <source>
        <dbReference type="EMBL" id="GAQ80535.1"/>
    </source>
</evidence>
<dbReference type="OrthoDB" id="413649at2759"/>
<dbReference type="AlphaFoldDB" id="A0A1Y1HPI1"/>
<proteinExistence type="predicted"/>
<protein>
    <recommendedName>
        <fullName evidence="3">Erythromycin esterase</fullName>
    </recommendedName>
</protein>
<dbReference type="PANTHER" id="PTHR31299">
    <property type="entry name" value="ESTERASE, PUTATIVE (AFU_ORTHOLOGUE AFUA_1G05850)-RELATED"/>
    <property type="match status" value="1"/>
</dbReference>
<dbReference type="OMA" id="SHYFYAS"/>
<dbReference type="SUPFAM" id="SSF159501">
    <property type="entry name" value="EreA/ChaN-like"/>
    <property type="match status" value="1"/>
</dbReference>
<evidence type="ECO:0000313" key="2">
    <source>
        <dbReference type="Proteomes" id="UP000054558"/>
    </source>
</evidence>
<dbReference type="InterPro" id="IPR052036">
    <property type="entry name" value="Hydrolase/PRTase-associated"/>
</dbReference>
<gene>
    <name evidence="1" type="ORF">KFL_000560250</name>
</gene>
<dbReference type="Pfam" id="PF05139">
    <property type="entry name" value="Erythro_esteras"/>
    <property type="match status" value="1"/>
</dbReference>
<dbReference type="Proteomes" id="UP000054558">
    <property type="component" value="Unassembled WGS sequence"/>
</dbReference>
<dbReference type="EMBL" id="DF237005">
    <property type="protein sequence ID" value="GAQ80535.1"/>
    <property type="molecule type" value="Genomic_DNA"/>
</dbReference>
<evidence type="ECO:0008006" key="3">
    <source>
        <dbReference type="Google" id="ProtNLM"/>
    </source>
</evidence>
<keyword evidence="2" id="KW-1185">Reference proteome</keyword>
<dbReference type="PANTHER" id="PTHR31299:SF0">
    <property type="entry name" value="ESTERASE, PUTATIVE (AFU_ORTHOLOGUE AFUA_1G05850)-RELATED"/>
    <property type="match status" value="1"/>
</dbReference>
<sequence>MGWQLISLYGMPKFHPPTLDVLQNAVVVKDAEVYYRNIYESYEDAWTIRDRHMFNSLEALKEHCEALCGGVCRAVVWAHNCHVSDARETEVAWEWHQANMGQLVKEKYGEQAVSIGFSTYSGTLTAASAWGEPGRCVRLKPPFPGTLEKILHEVSPTNFLLDCRWVEPRELCLWKRSIGLVYSEETQDRDNYYRAKVFKQHDKIIHIDQTRAVEPLDKESVWSRIEEADEQPQTYPFGI</sequence>
<organism evidence="1 2">
    <name type="scientific">Klebsormidium nitens</name>
    <name type="common">Green alga</name>
    <name type="synonym">Ulothrix nitens</name>
    <dbReference type="NCBI Taxonomy" id="105231"/>
    <lineage>
        <taxon>Eukaryota</taxon>
        <taxon>Viridiplantae</taxon>
        <taxon>Streptophyta</taxon>
        <taxon>Klebsormidiophyceae</taxon>
        <taxon>Klebsormidiales</taxon>
        <taxon>Klebsormidiaceae</taxon>
        <taxon>Klebsormidium</taxon>
    </lineage>
</organism>
<dbReference type="GO" id="GO:0046677">
    <property type="term" value="P:response to antibiotic"/>
    <property type="evidence" value="ECO:0007669"/>
    <property type="project" value="InterPro"/>
</dbReference>
<accession>A0A1Y1HPI1</accession>